<keyword evidence="2" id="KW-0560">Oxidoreductase</keyword>
<dbReference type="NCBIfam" id="NF006114">
    <property type="entry name" value="PRK08263.1"/>
    <property type="match status" value="1"/>
</dbReference>
<evidence type="ECO:0000313" key="5">
    <source>
        <dbReference type="Proteomes" id="UP001618531"/>
    </source>
</evidence>
<dbReference type="PRINTS" id="PR00080">
    <property type="entry name" value="SDRFAMILY"/>
</dbReference>
<dbReference type="PRINTS" id="PR00081">
    <property type="entry name" value="GDHRDH"/>
</dbReference>
<organism evidence="4 5">
    <name type="scientific">Paenibacillus illinoisensis</name>
    <dbReference type="NCBI Taxonomy" id="59845"/>
    <lineage>
        <taxon>Bacteria</taxon>
        <taxon>Bacillati</taxon>
        <taxon>Bacillota</taxon>
        <taxon>Bacilli</taxon>
        <taxon>Bacillales</taxon>
        <taxon>Paenibacillaceae</taxon>
        <taxon>Paenibacillus</taxon>
    </lineage>
</organism>
<dbReference type="NCBIfam" id="NF004824">
    <property type="entry name" value="PRK06180.1"/>
    <property type="match status" value="1"/>
</dbReference>
<dbReference type="InterPro" id="IPR051911">
    <property type="entry name" value="SDR_oxidoreductase"/>
</dbReference>
<protein>
    <submittedName>
        <fullName evidence="4">Oxidoreductase</fullName>
    </submittedName>
</protein>
<evidence type="ECO:0000313" key="4">
    <source>
        <dbReference type="EMBL" id="MFK0522024.1"/>
    </source>
</evidence>
<name>A0ABW8HQU8_9BACL</name>
<dbReference type="PANTHER" id="PTHR43976">
    <property type="entry name" value="SHORT CHAIN DEHYDROGENASE"/>
    <property type="match status" value="1"/>
</dbReference>
<dbReference type="SUPFAM" id="SSF51735">
    <property type="entry name" value="NAD(P)-binding Rossmann-fold domains"/>
    <property type="match status" value="1"/>
</dbReference>
<evidence type="ECO:0000256" key="3">
    <source>
        <dbReference type="RuleBase" id="RU000363"/>
    </source>
</evidence>
<comment type="similarity">
    <text evidence="1 3">Belongs to the short-chain dehydrogenases/reductases (SDR) family.</text>
</comment>
<dbReference type="InterPro" id="IPR036291">
    <property type="entry name" value="NAD(P)-bd_dom_sf"/>
</dbReference>
<evidence type="ECO:0000256" key="1">
    <source>
        <dbReference type="ARBA" id="ARBA00006484"/>
    </source>
</evidence>
<dbReference type="PANTHER" id="PTHR43976:SF16">
    <property type="entry name" value="SHORT-CHAIN DEHYDROGENASE_REDUCTASE FAMILY PROTEIN"/>
    <property type="match status" value="1"/>
</dbReference>
<accession>A0ABW8HQU8</accession>
<dbReference type="RefSeq" id="WP_402872883.1">
    <property type="nucleotide sequence ID" value="NZ_JBIYSL010000001.1"/>
</dbReference>
<dbReference type="CDD" id="cd05374">
    <property type="entry name" value="17beta-HSD-like_SDR_c"/>
    <property type="match status" value="1"/>
</dbReference>
<gene>
    <name evidence="4" type="ORF">ACINKY_07390</name>
</gene>
<keyword evidence="5" id="KW-1185">Reference proteome</keyword>
<sequence length="284" mass="31513">MITLYQQDKVWFITGCSTGFGRQIAEQAIHAGYKVVVTARNVEQITDLTAGHEEHTLTLPLDVTSPDQIRTAIDQTIEKFNRIDVLVNNAGIGYFSSVEESVEAETRRMFEINFWGLMHVTNAVLPYMRNQKSGHIINFSSIGGLTSFPTLGYYHATKYAVEGISESLAQELAPFNIHVSLIEPSGFRTDWGGRSSAKTETTIPEYKESIVGQMLQGIQLGAGQEAGDPVKLAKALIKVVETPAPPLRLLLGQQAYQAAKHKFTTLLESMEEWKETTLDADYQD</sequence>
<dbReference type="EMBL" id="JBIYSL010000001">
    <property type="protein sequence ID" value="MFK0522024.1"/>
    <property type="molecule type" value="Genomic_DNA"/>
</dbReference>
<dbReference type="Gene3D" id="3.40.50.720">
    <property type="entry name" value="NAD(P)-binding Rossmann-like Domain"/>
    <property type="match status" value="1"/>
</dbReference>
<reference evidence="4 5" key="1">
    <citation type="submission" date="2024-11" db="EMBL/GenBank/DDBJ databases">
        <title>Identification and Characterization of a Novel Fosfomycin Bacillithiol Transferase FosB8 in Paenibacillus illinoisensis.</title>
        <authorList>
            <person name="Lu W."/>
        </authorList>
    </citation>
    <scope>NUCLEOTIDE SEQUENCE [LARGE SCALE GENOMIC DNA]</scope>
    <source>
        <strain evidence="4 5">WP77</strain>
    </source>
</reference>
<dbReference type="Pfam" id="PF00106">
    <property type="entry name" value="adh_short"/>
    <property type="match status" value="1"/>
</dbReference>
<dbReference type="InterPro" id="IPR002347">
    <property type="entry name" value="SDR_fam"/>
</dbReference>
<dbReference type="Proteomes" id="UP001618531">
    <property type="component" value="Unassembled WGS sequence"/>
</dbReference>
<proteinExistence type="inferred from homology"/>
<evidence type="ECO:0000256" key="2">
    <source>
        <dbReference type="ARBA" id="ARBA00023002"/>
    </source>
</evidence>
<comment type="caution">
    <text evidence="4">The sequence shown here is derived from an EMBL/GenBank/DDBJ whole genome shotgun (WGS) entry which is preliminary data.</text>
</comment>